<dbReference type="EMBL" id="JPGK01000006">
    <property type="protein sequence ID" value="KGA93436.1"/>
    <property type="molecule type" value="Genomic_DNA"/>
</dbReference>
<feature type="transmembrane region" description="Helical" evidence="1">
    <location>
        <begin position="52"/>
        <end position="77"/>
    </location>
</feature>
<evidence type="ECO:0000313" key="3">
    <source>
        <dbReference type="Proteomes" id="UP000029452"/>
    </source>
</evidence>
<protein>
    <recommendedName>
        <fullName evidence="4">TM2 domain-containing protein</fullName>
    </recommendedName>
</protein>
<accession>A0A094YJP9</accession>
<evidence type="ECO:0000313" key="2">
    <source>
        <dbReference type="EMBL" id="KGA93436.1"/>
    </source>
</evidence>
<dbReference type="AlphaFoldDB" id="A0A094YJP9"/>
<dbReference type="Proteomes" id="UP000029452">
    <property type="component" value="Unassembled WGS sequence"/>
</dbReference>
<dbReference type="RefSeq" id="WP_201770215.1">
    <property type="nucleotide sequence ID" value="NZ_JPGK01000006.1"/>
</dbReference>
<dbReference type="PATRIC" id="fig|178606.4.peg.1647"/>
<evidence type="ECO:0008006" key="4">
    <source>
        <dbReference type="Google" id="ProtNLM"/>
    </source>
</evidence>
<keyword evidence="1" id="KW-0472">Membrane</keyword>
<organism evidence="2 3">
    <name type="scientific">Leptospirillum ferriphilum</name>
    <dbReference type="NCBI Taxonomy" id="178606"/>
    <lineage>
        <taxon>Bacteria</taxon>
        <taxon>Pseudomonadati</taxon>
        <taxon>Nitrospirota</taxon>
        <taxon>Nitrospiria</taxon>
        <taxon>Nitrospirales</taxon>
        <taxon>Nitrospiraceae</taxon>
        <taxon>Leptospirillum</taxon>
    </lineage>
</organism>
<gene>
    <name evidence="2" type="ORF">LptCag_0049</name>
</gene>
<reference evidence="2 3" key="1">
    <citation type="submission" date="2014-06" db="EMBL/GenBank/DDBJ databases">
        <title>Draft genome sequence of iron oxidizing acidophile Leptospirillum ferriphilum DSM14647.</title>
        <authorList>
            <person name="Cardenas J.P."/>
            <person name="Lazcano M."/>
            <person name="Ossandon F.J."/>
            <person name="Corbett M."/>
            <person name="Holmes D.S."/>
            <person name="Watkin E."/>
        </authorList>
    </citation>
    <scope>NUCLEOTIDE SEQUENCE [LARGE SCALE GENOMIC DNA]</scope>
    <source>
        <strain evidence="2 3">DSM 14647</strain>
    </source>
</reference>
<evidence type="ECO:0000256" key="1">
    <source>
        <dbReference type="SAM" id="Phobius"/>
    </source>
</evidence>
<comment type="caution">
    <text evidence="2">The sequence shown here is derived from an EMBL/GenBank/DDBJ whole genome shotgun (WGS) entry which is preliminary data.</text>
</comment>
<keyword evidence="1" id="KW-0812">Transmembrane</keyword>
<name>A0A094YJP9_9BACT</name>
<keyword evidence="1" id="KW-1133">Transmembrane helix</keyword>
<sequence>MDEHVSSSQSTAHSSTQVIIVKNQKSPGVAAVLSFFFSGLGQIYNGEIMKGILFIVCGGISILLMWILIGFLLYPIVWIYGMYDAYKTAVKLNSSME</sequence>
<proteinExistence type="predicted"/>